<dbReference type="InterPro" id="IPR020841">
    <property type="entry name" value="PKS_Beta-ketoAc_synthase_dom"/>
</dbReference>
<dbReference type="Pfam" id="PF02801">
    <property type="entry name" value="Ketoacyl-synt_C"/>
    <property type="match status" value="1"/>
</dbReference>
<dbReference type="SMART" id="SM00823">
    <property type="entry name" value="PKS_PP"/>
    <property type="match status" value="1"/>
</dbReference>
<dbReference type="CDD" id="cd08953">
    <property type="entry name" value="KR_2_SDR_x"/>
    <property type="match status" value="1"/>
</dbReference>
<dbReference type="Gene3D" id="3.30.70.250">
    <property type="entry name" value="Malonyl-CoA ACP transacylase, ACP-binding"/>
    <property type="match status" value="1"/>
</dbReference>
<dbReference type="SMART" id="SM00822">
    <property type="entry name" value="PKS_KR"/>
    <property type="match status" value="1"/>
</dbReference>
<feature type="domain" description="Ketosynthase family 3 (KS3)" evidence="10">
    <location>
        <begin position="44"/>
        <end position="469"/>
    </location>
</feature>
<evidence type="ECO:0000256" key="7">
    <source>
        <dbReference type="ARBA" id="ARBA00023315"/>
    </source>
</evidence>
<evidence type="ECO:0000256" key="1">
    <source>
        <dbReference type="ARBA" id="ARBA00001957"/>
    </source>
</evidence>
<comment type="cofactor">
    <cofactor evidence="1">
        <name>pantetheine 4'-phosphate</name>
        <dbReference type="ChEBI" id="CHEBI:47942"/>
    </cofactor>
</comment>
<evidence type="ECO:0000259" key="9">
    <source>
        <dbReference type="PROSITE" id="PS50075"/>
    </source>
</evidence>
<dbReference type="GO" id="GO:0071770">
    <property type="term" value="P:DIM/DIP cell wall layer assembly"/>
    <property type="evidence" value="ECO:0007669"/>
    <property type="project" value="TreeGrafter"/>
</dbReference>
<feature type="region of interest" description="Disordered" evidence="8">
    <location>
        <begin position="1401"/>
        <end position="1442"/>
    </location>
</feature>
<evidence type="ECO:0000256" key="3">
    <source>
        <dbReference type="ARBA" id="ARBA00022450"/>
    </source>
</evidence>
<feature type="region of interest" description="Disordered" evidence="8">
    <location>
        <begin position="1347"/>
        <end position="1366"/>
    </location>
</feature>
<keyword evidence="6" id="KW-0045">Antibiotic biosynthesis</keyword>
<dbReference type="InterPro" id="IPR057326">
    <property type="entry name" value="KR_dom"/>
</dbReference>
<dbReference type="Pfam" id="PF08659">
    <property type="entry name" value="KR"/>
    <property type="match status" value="1"/>
</dbReference>
<dbReference type="Gene3D" id="3.40.366.10">
    <property type="entry name" value="Malonyl-Coenzyme A Acyl Carrier Protein, domain 2"/>
    <property type="match status" value="1"/>
</dbReference>
<reference evidence="11 12" key="1">
    <citation type="submission" date="2018-11" db="EMBL/GenBank/DDBJ databases">
        <title>Whole genome sequence of Streptomyces paromomycinus NBRC 15454(T).</title>
        <authorList>
            <person name="Komaki H."/>
            <person name="Tamura T."/>
        </authorList>
    </citation>
    <scope>NUCLEOTIDE SEQUENCE [LARGE SCALE GENOMIC DNA]</scope>
    <source>
        <strain evidence="11 12">NBRC 15454</strain>
    </source>
</reference>
<dbReference type="InterPro" id="IPR018201">
    <property type="entry name" value="Ketoacyl_synth_AS"/>
</dbReference>
<dbReference type="EMBL" id="BHZD01000001">
    <property type="protein sequence ID" value="GCD47899.1"/>
    <property type="molecule type" value="Genomic_DNA"/>
</dbReference>
<dbReference type="CDD" id="cd00833">
    <property type="entry name" value="PKS"/>
    <property type="match status" value="1"/>
</dbReference>
<sequence length="1543" mass="160554">MTAARTGQTADGTGPAATSGRDPQAGTDPRAGGGPPAGTDPAPETGFAVVGIACRFPGATGPEEFWRMLSEGRRGIRELTADQLTEAGADRARLADPALMPAAGILWDADRFDAAFFGYSARETAVMDPQQRMFLEAAWHALDDTGHDPERFPGTVGIFAGQTVGTHRTPDSSVFLGTSADLLMAADDKDFLPTRAAYQLGLTGPAFAVQSACSTSLVAVHVACRALAAGDCDLALAGGVSWSPWRRQGYLRRAGGVWSADGYVRCFDRDASGFVSGDGLGIVALRRLADALADGDRIHAVVKGSAVTNDGNDKLSYAAPGVAGQQAVIEAALRDAAVDPDTVGYVEAHGTATALGDAIEVTALTRAYRAAGATGRGRGRLGSVKANIGHTDAAAGVAGFIKAALMVRHGRIPPSPNGPFRPNPDIDFASSPFVPAEAGEDWPLACVPRRAAVSAFGVGGTNAHVILQEPPPPPPSAPARPWQLLTWSARDERALDEMAAAHARTLRGLRDEEFADYARTLAVGRRRFARRRAVVLRDRAHALTEAAFRTDAALRTGGGRADEVAFVFPGGGSQYPGMGRELYRDEPVFRQAVDTCLRLLPDRETARNLRAWWPSGSGEDAAPDADPDPRVAMPAVFITEVALARLLASCGVTPSVLTGHSLGEYAAAHLAGVLSLPDALALVSSRGELLSGIDNGAMLVVRAGALRLQSSLRDGVCLAVVNGPDACVLSGPAPGIEAACRRLTADGIACNVLPLATAAHSTLVEPVLGTFRDVVRGIALAPPGIPLISNVTGTADADFTDPEYWVDHLRNTVRFDLGLACLRDHDPRVLLEVGPGTTLTTLARTQGLDRGVTVMRHPLEERDDREVLLAALARAWEAGADLEPAALWPAPGPRVPAAPYPFAPTRHCPAPAATPDRTAGTGPWYGVAWQRDLEPEPETAGPDTDVTGHRWLLLHDGGPTADALHRELTARGAALTTVVPDTVAPQHGHDGAGGRTVPLDPRAADQYAKLVETAEGDPDLPLRIVSTWNGAPSHPACTPLSDLAGLARALTAPAAAVELCLVTRGALEITGSEDLDPWAALPVGAAGALRAELGEAVTVRVVDTDGRAADDPDGAQARALARGLLRELARPAAPGPVGLRAGRRWVRSFQPLRTPPAPRSTALREGGRYLVTGGTGGIGRLLAAHLLSRYHARVVLLGRDPDGVRATEAELTGLPGELLARSADITDAARTRDVLREALRRFGGLDGVVHAAGVPAGGLTQLLTPDAVSEAIAAKTTGTVTLFDALRATGAEPGFVLLFSSLAAFSQAPGLACYGAANAFLDTYAHAAARTPGPAVVAVNWDRWNGVGMGREGERRQRALTGRTPRGGLEPADAIAAFECCLGALSLGQVVVSALPPDTVALPSDTSAVSPGTDSIEGQPDSGDRHNDQSDGPGSALSGEESVVADAAAWSPLEHAVQRIWHDVLGNDEGIGLHDDFFALGGHSLAALQVVQRCQDSFGVDLSVKTVFLAPTVARLAAEVAALRDTSAPPGPDGPAPERKDPV</sequence>
<feature type="region of interest" description="Disordered" evidence="8">
    <location>
        <begin position="1"/>
        <end position="45"/>
    </location>
</feature>
<evidence type="ECO:0000256" key="8">
    <source>
        <dbReference type="SAM" id="MobiDB-lite"/>
    </source>
</evidence>
<evidence type="ECO:0000313" key="11">
    <source>
        <dbReference type="EMBL" id="GCD47899.1"/>
    </source>
</evidence>
<dbReference type="SMART" id="SM00825">
    <property type="entry name" value="PKS_KS"/>
    <property type="match status" value="1"/>
</dbReference>
<dbReference type="PROSITE" id="PS00606">
    <property type="entry name" value="KS3_1"/>
    <property type="match status" value="1"/>
</dbReference>
<organism evidence="11 12">
    <name type="scientific">Streptomyces paromomycinus</name>
    <name type="common">Streptomyces rimosus subsp. paromomycinus</name>
    <dbReference type="NCBI Taxonomy" id="92743"/>
    <lineage>
        <taxon>Bacteria</taxon>
        <taxon>Bacillati</taxon>
        <taxon>Actinomycetota</taxon>
        <taxon>Actinomycetes</taxon>
        <taxon>Kitasatosporales</taxon>
        <taxon>Streptomycetaceae</taxon>
        <taxon>Streptomyces</taxon>
    </lineage>
</organism>
<accession>A0A401WF66</accession>
<dbReference type="Pfam" id="PF00550">
    <property type="entry name" value="PP-binding"/>
    <property type="match status" value="1"/>
</dbReference>
<dbReference type="GO" id="GO:0006633">
    <property type="term" value="P:fatty acid biosynthetic process"/>
    <property type="evidence" value="ECO:0007669"/>
    <property type="project" value="InterPro"/>
</dbReference>
<dbReference type="PANTHER" id="PTHR43775">
    <property type="entry name" value="FATTY ACID SYNTHASE"/>
    <property type="match status" value="1"/>
</dbReference>
<dbReference type="InterPro" id="IPR001227">
    <property type="entry name" value="Ac_transferase_dom_sf"/>
</dbReference>
<dbReference type="Pfam" id="PF00109">
    <property type="entry name" value="ketoacyl-synt"/>
    <property type="match status" value="1"/>
</dbReference>
<evidence type="ECO:0000256" key="2">
    <source>
        <dbReference type="ARBA" id="ARBA00006432"/>
    </source>
</evidence>
<dbReference type="GO" id="GO:0031177">
    <property type="term" value="F:phosphopantetheine binding"/>
    <property type="evidence" value="ECO:0007669"/>
    <property type="project" value="InterPro"/>
</dbReference>
<keyword evidence="12" id="KW-1185">Reference proteome</keyword>
<keyword evidence="4" id="KW-0597">Phosphoprotein</keyword>
<dbReference type="InterPro" id="IPR020806">
    <property type="entry name" value="PKS_PP-bd"/>
</dbReference>
<dbReference type="Proteomes" id="UP000286746">
    <property type="component" value="Unassembled WGS sequence"/>
</dbReference>
<dbReference type="PROSITE" id="PS52004">
    <property type="entry name" value="KS3_2"/>
    <property type="match status" value="1"/>
</dbReference>
<comment type="caution">
    <text evidence="11">The sequence shown here is derived from an EMBL/GenBank/DDBJ whole genome shotgun (WGS) entry which is preliminary data.</text>
</comment>
<dbReference type="RefSeq" id="WP_125057915.1">
    <property type="nucleotide sequence ID" value="NZ_BHZD01000001.1"/>
</dbReference>
<dbReference type="SUPFAM" id="SSF53901">
    <property type="entry name" value="Thiolase-like"/>
    <property type="match status" value="1"/>
</dbReference>
<dbReference type="InterPro" id="IPR050091">
    <property type="entry name" value="PKS_NRPS_Biosynth_Enz"/>
</dbReference>
<proteinExistence type="inferred from homology"/>
<evidence type="ECO:0000256" key="6">
    <source>
        <dbReference type="ARBA" id="ARBA00023194"/>
    </source>
</evidence>
<dbReference type="SUPFAM" id="SSF51735">
    <property type="entry name" value="NAD(P)-binding Rossmann-fold domains"/>
    <property type="match status" value="2"/>
</dbReference>
<feature type="compositionally biased region" description="Polar residues" evidence="8">
    <location>
        <begin position="1404"/>
        <end position="1413"/>
    </location>
</feature>
<evidence type="ECO:0000256" key="4">
    <source>
        <dbReference type="ARBA" id="ARBA00022553"/>
    </source>
</evidence>
<keyword evidence="5" id="KW-0808">Transferase</keyword>
<feature type="domain" description="Carrier" evidence="9">
    <location>
        <begin position="1448"/>
        <end position="1524"/>
    </location>
</feature>
<dbReference type="SUPFAM" id="SSF52151">
    <property type="entry name" value="FabD/lysophospholipase-like"/>
    <property type="match status" value="1"/>
</dbReference>
<feature type="region of interest" description="Disordered" evidence="8">
    <location>
        <begin position="1524"/>
        <end position="1543"/>
    </location>
</feature>
<keyword evidence="7" id="KW-0012">Acyltransferase</keyword>
<dbReference type="GO" id="GO:0044550">
    <property type="term" value="P:secondary metabolite biosynthetic process"/>
    <property type="evidence" value="ECO:0007669"/>
    <property type="project" value="UniProtKB-ARBA"/>
</dbReference>
<protein>
    <submittedName>
        <fullName evidence="11">Hybrid non-ribosomal peptide synthetase/type I polyketide synthase</fullName>
    </submittedName>
</protein>
<dbReference type="GO" id="GO:0004312">
    <property type="term" value="F:fatty acid synthase activity"/>
    <property type="evidence" value="ECO:0007669"/>
    <property type="project" value="TreeGrafter"/>
</dbReference>
<dbReference type="InterPro" id="IPR014043">
    <property type="entry name" value="Acyl_transferase_dom"/>
</dbReference>
<feature type="compositionally biased region" description="Polar residues" evidence="8">
    <location>
        <begin position="1"/>
        <end position="11"/>
    </location>
</feature>
<evidence type="ECO:0000256" key="5">
    <source>
        <dbReference type="ARBA" id="ARBA00022679"/>
    </source>
</evidence>
<keyword evidence="3" id="KW-0596">Phosphopantetheine</keyword>
<dbReference type="PANTHER" id="PTHR43775:SF37">
    <property type="entry name" value="SI:DKEY-61P9.11"/>
    <property type="match status" value="1"/>
</dbReference>
<dbReference type="GO" id="GO:0005737">
    <property type="term" value="C:cytoplasm"/>
    <property type="evidence" value="ECO:0007669"/>
    <property type="project" value="TreeGrafter"/>
</dbReference>
<dbReference type="Gene3D" id="3.30.70.3290">
    <property type="match status" value="1"/>
</dbReference>
<name>A0A401WF66_STREY</name>
<dbReference type="InterPro" id="IPR009081">
    <property type="entry name" value="PP-bd_ACP"/>
</dbReference>
<dbReference type="InterPro" id="IPR036291">
    <property type="entry name" value="NAD(P)-bd_dom_sf"/>
</dbReference>
<dbReference type="Gene3D" id="3.40.50.720">
    <property type="entry name" value="NAD(P)-binding Rossmann-like Domain"/>
    <property type="match status" value="1"/>
</dbReference>
<dbReference type="Gene3D" id="3.40.47.10">
    <property type="match status" value="1"/>
</dbReference>
<dbReference type="Pfam" id="PF16197">
    <property type="entry name" value="KAsynt_C_assoc"/>
    <property type="match status" value="1"/>
</dbReference>
<dbReference type="InterPro" id="IPR014030">
    <property type="entry name" value="Ketoacyl_synth_N"/>
</dbReference>
<dbReference type="GO" id="GO:0004315">
    <property type="term" value="F:3-oxoacyl-[acyl-carrier-protein] synthase activity"/>
    <property type="evidence" value="ECO:0007669"/>
    <property type="project" value="InterPro"/>
</dbReference>
<dbReference type="GO" id="GO:0017000">
    <property type="term" value="P:antibiotic biosynthetic process"/>
    <property type="evidence" value="ECO:0007669"/>
    <property type="project" value="UniProtKB-KW"/>
</dbReference>
<evidence type="ECO:0000259" key="10">
    <source>
        <dbReference type="PROSITE" id="PS52004"/>
    </source>
</evidence>
<dbReference type="PROSITE" id="PS50075">
    <property type="entry name" value="CARRIER"/>
    <property type="match status" value="1"/>
</dbReference>
<dbReference type="InterPro" id="IPR036736">
    <property type="entry name" value="ACP-like_sf"/>
</dbReference>
<dbReference type="GO" id="GO:0005886">
    <property type="term" value="C:plasma membrane"/>
    <property type="evidence" value="ECO:0007669"/>
    <property type="project" value="TreeGrafter"/>
</dbReference>
<gene>
    <name evidence="11" type="ORF">GKJPGBOP_07693</name>
</gene>
<dbReference type="SUPFAM" id="SSF47336">
    <property type="entry name" value="ACP-like"/>
    <property type="match status" value="1"/>
</dbReference>
<dbReference type="InterPro" id="IPR014031">
    <property type="entry name" value="Ketoacyl_synth_C"/>
</dbReference>
<dbReference type="InterPro" id="IPR013968">
    <property type="entry name" value="PKS_KR"/>
</dbReference>
<dbReference type="SMART" id="SM00827">
    <property type="entry name" value="PKS_AT"/>
    <property type="match status" value="1"/>
</dbReference>
<dbReference type="SUPFAM" id="SSF55048">
    <property type="entry name" value="Probable ACP-binding domain of malonyl-CoA ACP transacylase"/>
    <property type="match status" value="1"/>
</dbReference>
<dbReference type="FunFam" id="1.10.1200.10:FF:000016">
    <property type="entry name" value="Non-ribosomal peptide synthase"/>
    <property type="match status" value="1"/>
</dbReference>
<dbReference type="InterPro" id="IPR032821">
    <property type="entry name" value="PKS_assoc"/>
</dbReference>
<comment type="similarity">
    <text evidence="2">Belongs to the ATP-dependent AMP-binding enzyme family.</text>
</comment>
<evidence type="ECO:0000313" key="12">
    <source>
        <dbReference type="Proteomes" id="UP000286746"/>
    </source>
</evidence>
<dbReference type="Gene3D" id="1.10.1200.10">
    <property type="entry name" value="ACP-like"/>
    <property type="match status" value="1"/>
</dbReference>
<dbReference type="Pfam" id="PF00698">
    <property type="entry name" value="Acyl_transf_1"/>
    <property type="match status" value="1"/>
</dbReference>
<dbReference type="InterPro" id="IPR016035">
    <property type="entry name" value="Acyl_Trfase/lysoPLipase"/>
</dbReference>
<dbReference type="InterPro" id="IPR016039">
    <property type="entry name" value="Thiolase-like"/>
</dbReference>
<dbReference type="InterPro" id="IPR016036">
    <property type="entry name" value="Malonyl_transacylase_ACP-bd"/>
</dbReference>